<dbReference type="RefSeq" id="WP_103729662.1">
    <property type="nucleotide sequence ID" value="NZ_FXUI01000002.1"/>
</dbReference>
<evidence type="ECO:0000259" key="1">
    <source>
        <dbReference type="PROSITE" id="PS51186"/>
    </source>
</evidence>
<gene>
    <name evidence="2" type="ORF">SAMN06296065_102221</name>
</gene>
<dbReference type="Pfam" id="PF13527">
    <property type="entry name" value="Acetyltransf_9"/>
    <property type="match status" value="1"/>
</dbReference>
<comment type="caution">
    <text evidence="2">The sequence shown here is derived from an EMBL/GenBank/DDBJ whole genome shotgun (WGS) entry which is preliminary data.</text>
</comment>
<dbReference type="Gene3D" id="3.40.630.30">
    <property type="match status" value="1"/>
</dbReference>
<dbReference type="Proteomes" id="UP001157910">
    <property type="component" value="Unassembled WGS sequence"/>
</dbReference>
<keyword evidence="3" id="KW-1185">Reference proteome</keyword>
<name>A0ABY1Q3W1_9SPHN</name>
<accession>A0ABY1Q3W1</accession>
<evidence type="ECO:0000313" key="2">
    <source>
        <dbReference type="EMBL" id="SMP57070.1"/>
    </source>
</evidence>
<proteinExistence type="predicted"/>
<evidence type="ECO:0000313" key="3">
    <source>
        <dbReference type="Proteomes" id="UP001157910"/>
    </source>
</evidence>
<protein>
    <submittedName>
        <fullName evidence="2">Predicted N-acetyltransferase YhbS</fullName>
    </submittedName>
</protein>
<reference evidence="2 3" key="1">
    <citation type="submission" date="2017-05" db="EMBL/GenBank/DDBJ databases">
        <authorList>
            <person name="Varghese N."/>
            <person name="Submissions S."/>
        </authorList>
    </citation>
    <scope>NUCLEOTIDE SEQUENCE [LARGE SCALE GENOMIC DNA]</scope>
    <source>
        <strain evidence="2 3">SM16</strain>
    </source>
</reference>
<dbReference type="InterPro" id="IPR016181">
    <property type="entry name" value="Acyl_CoA_acyltransferase"/>
</dbReference>
<feature type="domain" description="N-acetyltransferase" evidence="1">
    <location>
        <begin position="9"/>
        <end position="162"/>
    </location>
</feature>
<dbReference type="PROSITE" id="PS51186">
    <property type="entry name" value="GNAT"/>
    <property type="match status" value="1"/>
</dbReference>
<dbReference type="CDD" id="cd04301">
    <property type="entry name" value="NAT_SF"/>
    <property type="match status" value="1"/>
</dbReference>
<dbReference type="SUPFAM" id="SSF55729">
    <property type="entry name" value="Acyl-CoA N-acyltransferases (Nat)"/>
    <property type="match status" value="1"/>
</dbReference>
<dbReference type="InterPro" id="IPR000182">
    <property type="entry name" value="GNAT_dom"/>
</dbReference>
<organism evidence="2 3">
    <name type="scientific">Novosphingobium panipatense</name>
    <dbReference type="NCBI Taxonomy" id="428991"/>
    <lineage>
        <taxon>Bacteria</taxon>
        <taxon>Pseudomonadati</taxon>
        <taxon>Pseudomonadota</taxon>
        <taxon>Alphaproteobacteria</taxon>
        <taxon>Sphingomonadales</taxon>
        <taxon>Sphingomonadaceae</taxon>
        <taxon>Novosphingobium</taxon>
    </lineage>
</organism>
<dbReference type="EMBL" id="FXUI01000002">
    <property type="protein sequence ID" value="SMP57070.1"/>
    <property type="molecule type" value="Genomic_DNA"/>
</dbReference>
<sequence length="176" mass="18961">MSQTDFEAATIIPLDNVDPALVEALLDSAFEPERRTRTAYKVREGVECLGGLSFAALDAQDMLVGTIQCWPVALTTPEGRAHPMIMVGPVAVLPGHQGMGYGKALMSASMAGIDDRAPLPQVMIGDPAYYGRFWGFSNAGTAGWDLPGPFERHRLLVRCPNAAVLPEHGMLGPWVR</sequence>